<evidence type="ECO:0000256" key="1">
    <source>
        <dbReference type="SAM" id="MobiDB-lite"/>
    </source>
</evidence>
<evidence type="ECO:0000313" key="3">
    <source>
        <dbReference type="Proteomes" id="UP000308730"/>
    </source>
</evidence>
<feature type="compositionally biased region" description="Acidic residues" evidence="1">
    <location>
        <begin position="210"/>
        <end position="221"/>
    </location>
</feature>
<dbReference type="Proteomes" id="UP000308730">
    <property type="component" value="Unassembled WGS sequence"/>
</dbReference>
<protein>
    <submittedName>
        <fullName evidence="2">Uncharacterized protein</fullName>
    </submittedName>
</protein>
<comment type="caution">
    <text evidence="2">The sequence shown here is derived from an EMBL/GenBank/DDBJ whole genome shotgun (WGS) entry which is preliminary data.</text>
</comment>
<dbReference type="EMBL" id="SGPM01000020">
    <property type="protein sequence ID" value="THH32507.1"/>
    <property type="molecule type" value="Genomic_DNA"/>
</dbReference>
<accession>A0A4S4N374</accession>
<proteinExistence type="predicted"/>
<gene>
    <name evidence="2" type="ORF">EUX98_g1699</name>
</gene>
<feature type="compositionally biased region" description="Low complexity" evidence="1">
    <location>
        <begin position="114"/>
        <end position="123"/>
    </location>
</feature>
<organism evidence="2 3">
    <name type="scientific">Antrodiella citrinella</name>
    <dbReference type="NCBI Taxonomy" id="2447956"/>
    <lineage>
        <taxon>Eukaryota</taxon>
        <taxon>Fungi</taxon>
        <taxon>Dikarya</taxon>
        <taxon>Basidiomycota</taxon>
        <taxon>Agaricomycotina</taxon>
        <taxon>Agaricomycetes</taxon>
        <taxon>Polyporales</taxon>
        <taxon>Steccherinaceae</taxon>
        <taxon>Antrodiella</taxon>
    </lineage>
</organism>
<feature type="region of interest" description="Disordered" evidence="1">
    <location>
        <begin position="206"/>
        <end position="247"/>
    </location>
</feature>
<keyword evidence="3" id="KW-1185">Reference proteome</keyword>
<sequence length="275" mass="31041">MSSLGWPQTTAAEHVFNHEPLEIAEPQEPQFPVFLNAAQKKKLKMQQARQEREKLRKRQEAEEMESAEREMEARRRERMEKEWAELQREKAMLAETTTVDHDSPKCPTPPAEDASSSPIRAPSPSLPLPPPFTTVRAELICQVHLEILNGGSFSDTNIHLYSRRNRAGASYAPRVLALNRRILEAASPEFGEYVFADTAPVNSDAYLGDSDLEDDEADDSDLPGSLTVTSLPDSFDYQEPETPKTEEDITTRLGDADLLTDDEFVRFDAFVYMLV</sequence>
<evidence type="ECO:0000313" key="2">
    <source>
        <dbReference type="EMBL" id="THH32507.1"/>
    </source>
</evidence>
<feature type="region of interest" description="Disordered" evidence="1">
    <location>
        <begin position="42"/>
        <end position="127"/>
    </location>
</feature>
<feature type="compositionally biased region" description="Basic and acidic residues" evidence="1">
    <location>
        <begin position="49"/>
        <end position="104"/>
    </location>
</feature>
<name>A0A4S4N374_9APHY</name>
<reference evidence="2 3" key="1">
    <citation type="submission" date="2019-02" db="EMBL/GenBank/DDBJ databases">
        <title>Genome sequencing of the rare red list fungi Antrodiella citrinella (Flaviporus citrinellus).</title>
        <authorList>
            <person name="Buettner E."/>
            <person name="Kellner H."/>
        </authorList>
    </citation>
    <scope>NUCLEOTIDE SEQUENCE [LARGE SCALE GENOMIC DNA]</scope>
    <source>
        <strain evidence="2 3">DSM 108506</strain>
    </source>
</reference>
<dbReference type="AlphaFoldDB" id="A0A4S4N374"/>